<dbReference type="PANTHER" id="PTHR34406">
    <property type="entry name" value="PROTEIN YCEI"/>
    <property type="match status" value="1"/>
</dbReference>
<sequence>MSIKHRHITLIFLIAIGILFLPIASEAQSFKTESGHVEFESSVPLHSFTGTSNKLVGRISLADSTVDFYLDLHTLDTGIDKRDNDMLETLNAKKYPFAEFYGKLISDFNPDTTSQQQVTVKGKFTLHNVSKKVSIDGTFQKSAEGLTVKASWIINMKDYNIRPPGILFYRVSEEINISINALLPKEN</sequence>
<name>A0A5D3YN09_9BACT</name>
<keyword evidence="3" id="KW-1185">Reference proteome</keyword>
<dbReference type="Pfam" id="PF04264">
    <property type="entry name" value="YceI"/>
    <property type="match status" value="1"/>
</dbReference>
<evidence type="ECO:0000313" key="3">
    <source>
        <dbReference type="Proteomes" id="UP000324595"/>
    </source>
</evidence>
<dbReference type="AlphaFoldDB" id="A0A5D3YN09"/>
<dbReference type="Proteomes" id="UP000324595">
    <property type="component" value="Unassembled WGS sequence"/>
</dbReference>
<feature type="domain" description="Lipid/polyisoprenoid-binding YceI-like" evidence="1">
    <location>
        <begin position="29"/>
        <end position="184"/>
    </location>
</feature>
<dbReference type="InterPro" id="IPR036761">
    <property type="entry name" value="TTHA0802/YceI-like_sf"/>
</dbReference>
<dbReference type="OrthoDB" id="116832at2"/>
<comment type="caution">
    <text evidence="2">The sequence shown here is derived from an EMBL/GenBank/DDBJ whole genome shotgun (WGS) entry which is preliminary data.</text>
</comment>
<dbReference type="SUPFAM" id="SSF101874">
    <property type="entry name" value="YceI-like"/>
    <property type="match status" value="1"/>
</dbReference>
<proteinExistence type="predicted"/>
<organism evidence="2 3">
    <name type="scientific">Fodinibius salinus</name>
    <dbReference type="NCBI Taxonomy" id="860790"/>
    <lineage>
        <taxon>Bacteria</taxon>
        <taxon>Pseudomonadati</taxon>
        <taxon>Balneolota</taxon>
        <taxon>Balneolia</taxon>
        <taxon>Balneolales</taxon>
        <taxon>Balneolaceae</taxon>
        <taxon>Fodinibius</taxon>
    </lineage>
</organism>
<dbReference type="EMBL" id="VNHY01000001">
    <property type="protein sequence ID" value="TYP95177.1"/>
    <property type="molecule type" value="Genomic_DNA"/>
</dbReference>
<evidence type="ECO:0000259" key="1">
    <source>
        <dbReference type="SMART" id="SM00867"/>
    </source>
</evidence>
<gene>
    <name evidence="2" type="ORF">LX73_0473</name>
</gene>
<dbReference type="Gene3D" id="2.40.128.110">
    <property type="entry name" value="Lipid/polyisoprenoid-binding, YceI-like"/>
    <property type="match status" value="1"/>
</dbReference>
<reference evidence="2 3" key="1">
    <citation type="submission" date="2019-07" db="EMBL/GenBank/DDBJ databases">
        <title>Genomic Encyclopedia of Archaeal and Bacterial Type Strains, Phase II (KMG-II): from individual species to whole genera.</title>
        <authorList>
            <person name="Goeker M."/>
        </authorList>
    </citation>
    <scope>NUCLEOTIDE SEQUENCE [LARGE SCALE GENOMIC DNA]</scope>
    <source>
        <strain evidence="2 3">DSM 21935</strain>
    </source>
</reference>
<protein>
    <submittedName>
        <fullName evidence="2">Polyisoprenoid-binding protein YceI</fullName>
    </submittedName>
</protein>
<accession>A0A5D3YN09</accession>
<dbReference type="InterPro" id="IPR007372">
    <property type="entry name" value="Lipid/polyisoprenoid-bd_YceI"/>
</dbReference>
<dbReference type="SMART" id="SM00867">
    <property type="entry name" value="YceI"/>
    <property type="match status" value="1"/>
</dbReference>
<evidence type="ECO:0000313" key="2">
    <source>
        <dbReference type="EMBL" id="TYP95177.1"/>
    </source>
</evidence>
<dbReference type="RefSeq" id="WP_148897854.1">
    <property type="nucleotide sequence ID" value="NZ_VNHY01000001.1"/>
</dbReference>
<dbReference type="PANTHER" id="PTHR34406:SF1">
    <property type="entry name" value="PROTEIN YCEI"/>
    <property type="match status" value="1"/>
</dbReference>